<dbReference type="GO" id="GO:0016020">
    <property type="term" value="C:membrane"/>
    <property type="evidence" value="ECO:0007669"/>
    <property type="project" value="UniProtKB-SubCell"/>
</dbReference>
<dbReference type="PROSITE" id="PS50011">
    <property type="entry name" value="PROTEIN_KINASE_DOM"/>
    <property type="match status" value="1"/>
</dbReference>
<accession>A0A8T0IGN8</accession>
<feature type="compositionally biased region" description="Polar residues" evidence="7">
    <location>
        <begin position="1279"/>
        <end position="1291"/>
    </location>
</feature>
<feature type="compositionally biased region" description="Basic and acidic residues" evidence="7">
    <location>
        <begin position="587"/>
        <end position="604"/>
    </location>
</feature>
<dbReference type="Gene3D" id="1.10.510.10">
    <property type="entry name" value="Transferase(Phosphotransferase) domain 1"/>
    <property type="match status" value="1"/>
</dbReference>
<dbReference type="Gene3D" id="3.80.10.10">
    <property type="entry name" value="Ribonuclease Inhibitor"/>
    <property type="match status" value="1"/>
</dbReference>
<dbReference type="InterPro" id="IPR011009">
    <property type="entry name" value="Kinase-like_dom_sf"/>
</dbReference>
<evidence type="ECO:0000259" key="8">
    <source>
        <dbReference type="PROSITE" id="PS50011"/>
    </source>
</evidence>
<evidence type="ECO:0000313" key="10">
    <source>
        <dbReference type="Proteomes" id="UP000822688"/>
    </source>
</evidence>
<feature type="region of interest" description="Disordered" evidence="7">
    <location>
        <begin position="1"/>
        <end position="91"/>
    </location>
</feature>
<dbReference type="InterPro" id="IPR008271">
    <property type="entry name" value="Ser/Thr_kinase_AS"/>
</dbReference>
<dbReference type="InterPro" id="IPR055164">
    <property type="entry name" value="EDR1/CTR1/ARMC3-like_pept-like"/>
</dbReference>
<dbReference type="SUPFAM" id="SSF56112">
    <property type="entry name" value="Protein kinase-like (PK-like)"/>
    <property type="match status" value="1"/>
</dbReference>
<dbReference type="PROSITE" id="PS00108">
    <property type="entry name" value="PROTEIN_KINASE_ST"/>
    <property type="match status" value="1"/>
</dbReference>
<feature type="compositionally biased region" description="Basic and acidic residues" evidence="7">
    <location>
        <begin position="474"/>
        <end position="484"/>
    </location>
</feature>
<keyword evidence="4" id="KW-0677">Repeat</keyword>
<keyword evidence="6" id="KW-0472">Membrane</keyword>
<dbReference type="InterPro" id="IPR001611">
    <property type="entry name" value="Leu-rich_rpt"/>
</dbReference>
<dbReference type="SMART" id="SM00220">
    <property type="entry name" value="S_TKc"/>
    <property type="match status" value="1"/>
</dbReference>
<feature type="region of interest" description="Disordered" evidence="7">
    <location>
        <begin position="375"/>
        <end position="422"/>
    </location>
</feature>
<evidence type="ECO:0000256" key="7">
    <source>
        <dbReference type="SAM" id="MobiDB-lite"/>
    </source>
</evidence>
<feature type="compositionally biased region" description="Low complexity" evidence="7">
    <location>
        <begin position="68"/>
        <end position="77"/>
    </location>
</feature>
<feature type="region of interest" description="Disordered" evidence="7">
    <location>
        <begin position="1218"/>
        <end position="1243"/>
    </location>
</feature>
<dbReference type="SUPFAM" id="SSF52058">
    <property type="entry name" value="L domain-like"/>
    <property type="match status" value="1"/>
</dbReference>
<organism evidence="9 10">
    <name type="scientific">Ceratodon purpureus</name>
    <name type="common">Fire moss</name>
    <name type="synonym">Dicranum purpureum</name>
    <dbReference type="NCBI Taxonomy" id="3225"/>
    <lineage>
        <taxon>Eukaryota</taxon>
        <taxon>Viridiplantae</taxon>
        <taxon>Streptophyta</taxon>
        <taxon>Embryophyta</taxon>
        <taxon>Bryophyta</taxon>
        <taxon>Bryophytina</taxon>
        <taxon>Bryopsida</taxon>
        <taxon>Dicranidae</taxon>
        <taxon>Pseudoditrichales</taxon>
        <taxon>Ditrichaceae</taxon>
        <taxon>Ceratodon</taxon>
    </lineage>
</organism>
<dbReference type="FunFam" id="1.10.510.10:FF:000988">
    <property type="entry name" value="Leucine-rich repeat protein kinase family protein"/>
    <property type="match status" value="1"/>
</dbReference>
<dbReference type="GO" id="GO:0004674">
    <property type="term" value="F:protein serine/threonine kinase activity"/>
    <property type="evidence" value="ECO:0007669"/>
    <property type="project" value="TreeGrafter"/>
</dbReference>
<dbReference type="PANTHER" id="PTHR24359:SF1">
    <property type="entry name" value="INHIBITOR OF NUCLEAR FACTOR KAPPA-B KINASE EPSILON SUBUNIT HOMOLOG 1-RELATED"/>
    <property type="match status" value="1"/>
</dbReference>
<sequence length="1291" mass="140372">MGAADGGSARLERNEVERSVVAGAGSGLDCEPGGRGDGVAEAEQAEEARGEEIVLESVRVSEERERSSSALAEAGEASGKDGSVNAGLEEDVDISPNGNSLASLAYMPHDMAARFKNMYVYDNSFSVLPASMRIFKQLRKLKYWANEVKVLPDEIGELTELEEVYLRMPPTGLGSLPPLGKLSGLRALELHQAPVPPSSATLTRDIAQLQSLTRLSVCHFSISWIPAEIGSLKNLEELDLSFNKLRALPKEIAGLKALKSLRVASNKLVELPSELSELPNLTSIDVAHNRLTSFDSLGLESMSSLRALNAQFNKLQSVGQIPEWVCCQLEGNDMLEATFYGVEAESISCGDDYQLDWEVSPSEGNALVVKVNEPPCSSAKGSPPNQKVSTNLKSRRGWRKQENQQYKARQDRLNNSRKHRNDDLCASNEEVHVRKSKANLSAEVNELHCVSSSADENIMDLQQSSVSECAVGDTGRDGCGDMTRDSIPAKQEPNSRIHSEKGGCYNESGLNSGKLGGGKADSLVGLKDEGYHSDVDRRNLKDKNRSRKTISGDRSSANNDDNSSVDCQGGIGKGIDAGATVNSVGVKDGERLRRSGSDTEENPHPSKRRRSRPDFSEISYKYYSESFCGFNERLPDGFYDAGRDRPFSSLEDLEKEQPSFNSREVILVDRKRDEDLHDIALSAEQLLGRLGSTLPKSGEKEIKRSVTMDTFQRITMLALFVSDCFGGSDKTQNVRNMRRSAFGGTAGSPFVCSCSSSLSSGNSNAFADNGSGLPPGAALPSVHLLCEAAVKHMKAQRGSNVLPLGSLRFGVCRHRAILLKYLCDRADPVIPCELVRGYLDYMPHAWNVILVEDNKSSVRVLVDGCRPLDIRHESDPEYFCRYIPLKRLLFPSASVGDQLFSSNSIPTPILFEEIGQGASGASVRRCRFGELTAAAKVRHLDGVGEGLSGKGPESSCLSELRILCSLGKHPCIVSLYGHHFVSQLDSGSQLIIYMEHVKGGSLEGVIKDLATKGKKFMSPRLACQVARNVACALGMLHSKGILHRDVKSSNVLVDLDSKQGPDEGPIVKLCDFDSAVPLSSSAAHTCYLAHRGVPPVDVCVGTPRWIAPEVLQAMYERHAYGLEADVWSFGCLVAELLTLRVPYAGFLESEVHSSIRMGQRPRLSAELENLIAQPFSDKQPVNDDTEILRVLVELFHSCTKAIPSQRPTMKEIFEKLSEVSRPTSTSVDPPFQEEAADKSSNVEATKPVILKPLVARLAEGTASDEAELPCSCGGKKCSQCESNSVPEAKST</sequence>
<dbReference type="InterPro" id="IPR000719">
    <property type="entry name" value="Prot_kinase_dom"/>
</dbReference>
<feature type="compositionally biased region" description="Polar residues" evidence="7">
    <location>
        <begin position="379"/>
        <end position="392"/>
    </location>
</feature>
<evidence type="ECO:0000256" key="1">
    <source>
        <dbReference type="ARBA" id="ARBA00004370"/>
    </source>
</evidence>
<feature type="domain" description="Protein kinase" evidence="8">
    <location>
        <begin position="908"/>
        <end position="1231"/>
    </location>
</feature>
<protein>
    <recommendedName>
        <fullName evidence="8">Protein kinase domain-containing protein</fullName>
    </recommendedName>
</protein>
<feature type="compositionally biased region" description="Low complexity" evidence="7">
    <location>
        <begin position="552"/>
        <end position="564"/>
    </location>
</feature>
<dbReference type="InterPro" id="IPR055414">
    <property type="entry name" value="LRR_R13L4/SHOC2-like"/>
</dbReference>
<comment type="caution">
    <text evidence="9">The sequence shown here is derived from an EMBL/GenBank/DDBJ whole genome shotgun (WGS) entry which is preliminary data.</text>
</comment>
<feature type="region of interest" description="Disordered" evidence="7">
    <location>
        <begin position="1262"/>
        <end position="1291"/>
    </location>
</feature>
<feature type="compositionally biased region" description="Basic and acidic residues" evidence="7">
    <location>
        <begin position="534"/>
        <end position="543"/>
    </location>
</feature>
<proteinExistence type="predicted"/>
<dbReference type="InterPro" id="IPR032675">
    <property type="entry name" value="LRR_dom_sf"/>
</dbReference>
<dbReference type="Pfam" id="PF14381">
    <property type="entry name" value="EDR1_CTR1_ARMC3_pept"/>
    <property type="match status" value="2"/>
</dbReference>
<evidence type="ECO:0000313" key="9">
    <source>
        <dbReference type="EMBL" id="KAG0581987.1"/>
    </source>
</evidence>
<feature type="region of interest" description="Disordered" evidence="7">
    <location>
        <begin position="472"/>
        <end position="516"/>
    </location>
</feature>
<dbReference type="SMART" id="SM00365">
    <property type="entry name" value="LRR_SD22"/>
    <property type="match status" value="2"/>
</dbReference>
<dbReference type="Pfam" id="PF23598">
    <property type="entry name" value="LRR_14"/>
    <property type="match status" value="1"/>
</dbReference>
<evidence type="ECO:0000256" key="4">
    <source>
        <dbReference type="ARBA" id="ARBA00022737"/>
    </source>
</evidence>
<comment type="subcellular location">
    <subcellularLocation>
        <location evidence="1">Membrane</location>
    </subcellularLocation>
</comment>
<dbReference type="EMBL" id="CM026423">
    <property type="protein sequence ID" value="KAG0581987.1"/>
    <property type="molecule type" value="Genomic_DNA"/>
</dbReference>
<reference evidence="9" key="1">
    <citation type="submission" date="2020-06" db="EMBL/GenBank/DDBJ databases">
        <title>WGS assembly of Ceratodon purpureus strain R40.</title>
        <authorList>
            <person name="Carey S.B."/>
            <person name="Jenkins J."/>
            <person name="Shu S."/>
            <person name="Lovell J.T."/>
            <person name="Sreedasyam A."/>
            <person name="Maumus F."/>
            <person name="Tiley G.P."/>
            <person name="Fernandez-Pozo N."/>
            <person name="Barry K."/>
            <person name="Chen C."/>
            <person name="Wang M."/>
            <person name="Lipzen A."/>
            <person name="Daum C."/>
            <person name="Saski C.A."/>
            <person name="Payton A.C."/>
            <person name="Mcbreen J.C."/>
            <person name="Conrad R.E."/>
            <person name="Kollar L.M."/>
            <person name="Olsson S."/>
            <person name="Huttunen S."/>
            <person name="Landis J.B."/>
            <person name="Wickett N.J."/>
            <person name="Johnson M.G."/>
            <person name="Rensing S.A."/>
            <person name="Grimwood J."/>
            <person name="Schmutz J."/>
            <person name="Mcdaniel S.F."/>
        </authorList>
    </citation>
    <scope>NUCLEOTIDE SEQUENCE</scope>
    <source>
        <strain evidence="9">R40</strain>
    </source>
</reference>
<dbReference type="SMART" id="SM00364">
    <property type="entry name" value="LRR_BAC"/>
    <property type="match status" value="5"/>
</dbReference>
<keyword evidence="5" id="KW-1133">Transmembrane helix</keyword>
<keyword evidence="3" id="KW-0812">Transmembrane</keyword>
<gene>
    <name evidence="9" type="ORF">KC19_3G025700</name>
</gene>
<feature type="region of interest" description="Disordered" evidence="7">
    <location>
        <begin position="534"/>
        <end position="613"/>
    </location>
</feature>
<evidence type="ECO:0000256" key="2">
    <source>
        <dbReference type="ARBA" id="ARBA00022614"/>
    </source>
</evidence>
<dbReference type="GO" id="GO:0005524">
    <property type="term" value="F:ATP binding"/>
    <property type="evidence" value="ECO:0007669"/>
    <property type="project" value="InterPro"/>
</dbReference>
<keyword evidence="2" id="KW-0433">Leucine-rich repeat</keyword>
<dbReference type="SMART" id="SM00369">
    <property type="entry name" value="LRR_TYP"/>
    <property type="match status" value="3"/>
</dbReference>
<keyword evidence="10" id="KW-1185">Reference proteome</keyword>
<name>A0A8T0IGN8_CERPU</name>
<evidence type="ECO:0000256" key="6">
    <source>
        <dbReference type="ARBA" id="ARBA00023136"/>
    </source>
</evidence>
<dbReference type="Proteomes" id="UP000822688">
    <property type="component" value="Chromosome 3"/>
</dbReference>
<evidence type="ECO:0000256" key="5">
    <source>
        <dbReference type="ARBA" id="ARBA00022989"/>
    </source>
</evidence>
<evidence type="ECO:0000256" key="3">
    <source>
        <dbReference type="ARBA" id="ARBA00022692"/>
    </source>
</evidence>
<dbReference type="PROSITE" id="PS51450">
    <property type="entry name" value="LRR"/>
    <property type="match status" value="1"/>
</dbReference>
<dbReference type="InterPro" id="IPR003591">
    <property type="entry name" value="Leu-rich_rpt_typical-subtyp"/>
</dbReference>
<dbReference type="Pfam" id="PF00069">
    <property type="entry name" value="Pkinase"/>
    <property type="match status" value="1"/>
</dbReference>
<dbReference type="PANTHER" id="PTHR24359">
    <property type="entry name" value="SERINE/THREONINE-PROTEIN KINASE SBK1"/>
    <property type="match status" value="1"/>
</dbReference>